<dbReference type="Proteomes" id="UP000008022">
    <property type="component" value="Unassembled WGS sequence"/>
</dbReference>
<name>A0A0E0Q015_ORYRU</name>
<feature type="region of interest" description="Disordered" evidence="1">
    <location>
        <begin position="135"/>
        <end position="174"/>
    </location>
</feature>
<reference evidence="3" key="1">
    <citation type="submission" date="2013-06" db="EMBL/GenBank/DDBJ databases">
        <authorList>
            <person name="Zhao Q."/>
        </authorList>
    </citation>
    <scope>NUCLEOTIDE SEQUENCE</scope>
    <source>
        <strain evidence="3">cv. W1943</strain>
    </source>
</reference>
<dbReference type="AlphaFoldDB" id="A0A0E0Q015"/>
<reference evidence="2" key="2">
    <citation type="submission" date="2015-06" db="UniProtKB">
        <authorList>
            <consortium name="EnsemblPlants"/>
        </authorList>
    </citation>
    <scope>IDENTIFICATION</scope>
</reference>
<proteinExistence type="predicted"/>
<accession>A0A0E0Q015</accession>
<dbReference type="EnsemblPlants" id="ORUFI06G22190.1">
    <property type="protein sequence ID" value="ORUFI06G22190.1"/>
    <property type="gene ID" value="ORUFI06G22190"/>
</dbReference>
<dbReference type="Gramene" id="ORUFI06G22190.1">
    <property type="protein sequence ID" value="ORUFI06G22190.1"/>
    <property type="gene ID" value="ORUFI06G22190"/>
</dbReference>
<dbReference type="HOGENOM" id="CLU_1167505_0_0_1"/>
<evidence type="ECO:0000313" key="2">
    <source>
        <dbReference type="EnsemblPlants" id="ORUFI06G22190.1"/>
    </source>
</evidence>
<evidence type="ECO:0000256" key="1">
    <source>
        <dbReference type="SAM" id="MobiDB-lite"/>
    </source>
</evidence>
<keyword evidence="3" id="KW-1185">Reference proteome</keyword>
<evidence type="ECO:0000313" key="3">
    <source>
        <dbReference type="Proteomes" id="UP000008022"/>
    </source>
</evidence>
<sequence length="238" mass="26475">MESESYPVSCCARACRIEPSSSRRRNETAAARKTTAPLVFEGACISAASASSLACDENRTERQIEGPKVNLFQCHHRTRPKTQHNHRFTLIVWDPPVRRTVPLRAALCFAAGKTSASASAAGEFAIRWPDRDRSSRRAEGAGSARRIRLRYGPNPRSSYVHKRASRRGKEDLEYRNDRGPANAYKVAKYYTKYIFILLALVLDVAAAKGTKINKANSGEPESTLSDLLGLHSEARERL</sequence>
<organism evidence="2 3">
    <name type="scientific">Oryza rufipogon</name>
    <name type="common">Brownbeard rice</name>
    <name type="synonym">Asian wild rice</name>
    <dbReference type="NCBI Taxonomy" id="4529"/>
    <lineage>
        <taxon>Eukaryota</taxon>
        <taxon>Viridiplantae</taxon>
        <taxon>Streptophyta</taxon>
        <taxon>Embryophyta</taxon>
        <taxon>Tracheophyta</taxon>
        <taxon>Spermatophyta</taxon>
        <taxon>Magnoliopsida</taxon>
        <taxon>Liliopsida</taxon>
        <taxon>Poales</taxon>
        <taxon>Poaceae</taxon>
        <taxon>BOP clade</taxon>
        <taxon>Oryzoideae</taxon>
        <taxon>Oryzeae</taxon>
        <taxon>Oryzinae</taxon>
        <taxon>Oryza</taxon>
    </lineage>
</organism>
<protein>
    <submittedName>
        <fullName evidence="2">Uncharacterized protein</fullName>
    </submittedName>
</protein>